<sequence>MEITFELGYALDTFYFLICGALVMWMAAGFAMLEAGLVRAKNTTEILTKNISLFAIACTMYMVCGYSIMYGGADFSWFLSGIMGDGATGITDEPATYAPSADFFFQVVFVATAMSIVSGAVAERMKLWAFLAFAVVMTGFIYPMEGAWTWGGEAVFGMYVLGDNGFSDFAGSGIVHMAGASAALAGVLILGARKGKYTADGKINAIPGANLPMATLGTFILWMGWFGFNGGSVLATATVESANSVAVVFMNTNAAAAGGTIAALLLARLMFGKADLTMALNGALAGLVAITAEPSTPTPLQATLFGAAGGLLVVFSIVALDKLKIDDPVGAISVHGTVGLLGLLLVPLTNEGSSFGGQLLGAVTIFVWVFVVSLIVWLIIKAIMGIRVTEEEEFDGVDVSECGLEAYPDFTGSRK</sequence>
<reference evidence="10 11" key="1">
    <citation type="submission" date="2018-08" db="EMBL/GenBank/DDBJ databases">
        <title>Salinimonas sediminis sp. nov., a piezophilic bacterium isolated from a deep-sea sediment sample from the New Britain Trench.</title>
        <authorList>
            <person name="Cao J."/>
        </authorList>
    </citation>
    <scope>NUCLEOTIDE SEQUENCE [LARGE SCALE GENOMIC DNA]</scope>
    <source>
        <strain evidence="10 11">N102</strain>
    </source>
</reference>
<dbReference type="SUPFAM" id="SSF111352">
    <property type="entry name" value="Ammonium transporter"/>
    <property type="match status" value="1"/>
</dbReference>
<keyword evidence="6 8" id="KW-0472">Membrane</keyword>
<keyword evidence="7" id="KW-0924">Ammonia transport</keyword>
<organism evidence="10 11">
    <name type="scientific">Salinimonas sediminis</name>
    <dbReference type="NCBI Taxonomy" id="2303538"/>
    <lineage>
        <taxon>Bacteria</taxon>
        <taxon>Pseudomonadati</taxon>
        <taxon>Pseudomonadota</taxon>
        <taxon>Gammaproteobacteria</taxon>
        <taxon>Alteromonadales</taxon>
        <taxon>Alteromonadaceae</taxon>
        <taxon>Alteromonas/Salinimonas group</taxon>
        <taxon>Salinimonas</taxon>
    </lineage>
</organism>
<gene>
    <name evidence="10" type="ORF">D0Y50_01545</name>
</gene>
<dbReference type="GO" id="GO:0016020">
    <property type="term" value="C:membrane"/>
    <property type="evidence" value="ECO:0007669"/>
    <property type="project" value="UniProtKB-SubCell"/>
</dbReference>
<dbReference type="Pfam" id="PF00909">
    <property type="entry name" value="Ammonium_transp"/>
    <property type="match status" value="1"/>
</dbReference>
<keyword evidence="3" id="KW-0813">Transport</keyword>
<protein>
    <submittedName>
        <fullName evidence="10">Ammonium transporter</fullName>
    </submittedName>
</protein>
<dbReference type="PROSITE" id="PS01219">
    <property type="entry name" value="AMMONIUM_TRANSP"/>
    <property type="match status" value="1"/>
</dbReference>
<evidence type="ECO:0000256" key="1">
    <source>
        <dbReference type="ARBA" id="ARBA00004141"/>
    </source>
</evidence>
<feature type="transmembrane region" description="Helical" evidence="8">
    <location>
        <begin position="298"/>
        <end position="320"/>
    </location>
</feature>
<feature type="transmembrane region" description="Helical" evidence="8">
    <location>
        <begin position="274"/>
        <end position="292"/>
    </location>
</feature>
<evidence type="ECO:0000256" key="4">
    <source>
        <dbReference type="ARBA" id="ARBA00022692"/>
    </source>
</evidence>
<dbReference type="OrthoDB" id="9814202at2"/>
<dbReference type="Proteomes" id="UP000262073">
    <property type="component" value="Chromosome"/>
</dbReference>
<evidence type="ECO:0000313" key="10">
    <source>
        <dbReference type="EMBL" id="AXR05169.1"/>
    </source>
</evidence>
<feature type="transmembrane region" description="Helical" evidence="8">
    <location>
        <begin position="170"/>
        <end position="191"/>
    </location>
</feature>
<comment type="subcellular location">
    <subcellularLocation>
        <location evidence="1">Membrane</location>
        <topology evidence="1">Multi-pass membrane protein</topology>
    </subcellularLocation>
</comment>
<dbReference type="EMBL" id="CP031769">
    <property type="protein sequence ID" value="AXR05169.1"/>
    <property type="molecule type" value="Genomic_DNA"/>
</dbReference>
<dbReference type="Gene3D" id="1.10.3430.10">
    <property type="entry name" value="Ammonium transporter AmtB like domains"/>
    <property type="match status" value="1"/>
</dbReference>
<feature type="transmembrane region" description="Helical" evidence="8">
    <location>
        <begin position="203"/>
        <end position="225"/>
    </location>
</feature>
<evidence type="ECO:0000256" key="2">
    <source>
        <dbReference type="ARBA" id="ARBA00005887"/>
    </source>
</evidence>
<dbReference type="InterPro" id="IPR029020">
    <property type="entry name" value="Ammonium/urea_transptr"/>
</dbReference>
<feature type="transmembrane region" description="Helical" evidence="8">
    <location>
        <begin position="103"/>
        <end position="121"/>
    </location>
</feature>
<evidence type="ECO:0000256" key="6">
    <source>
        <dbReference type="ARBA" id="ARBA00023136"/>
    </source>
</evidence>
<evidence type="ECO:0000313" key="11">
    <source>
        <dbReference type="Proteomes" id="UP000262073"/>
    </source>
</evidence>
<evidence type="ECO:0000256" key="8">
    <source>
        <dbReference type="SAM" id="Phobius"/>
    </source>
</evidence>
<feature type="transmembrane region" description="Helical" evidence="8">
    <location>
        <begin position="128"/>
        <end position="150"/>
    </location>
</feature>
<dbReference type="GO" id="GO:0008519">
    <property type="term" value="F:ammonium channel activity"/>
    <property type="evidence" value="ECO:0007669"/>
    <property type="project" value="InterPro"/>
</dbReference>
<keyword evidence="5 8" id="KW-1133">Transmembrane helix</keyword>
<dbReference type="PANTHER" id="PTHR11730:SF62">
    <property type="entry name" value="AMMONIUM TRANSPORTER SLL1017-RELATED"/>
    <property type="match status" value="1"/>
</dbReference>
<dbReference type="RefSeq" id="WP_108565717.1">
    <property type="nucleotide sequence ID" value="NZ_CP031769.1"/>
</dbReference>
<keyword evidence="11" id="KW-1185">Reference proteome</keyword>
<dbReference type="AlphaFoldDB" id="A0A346NI12"/>
<dbReference type="KEGG" id="salm:D0Y50_01545"/>
<keyword evidence="4 8" id="KW-0812">Transmembrane</keyword>
<dbReference type="InterPro" id="IPR018047">
    <property type="entry name" value="Ammonium_transpt_CS"/>
</dbReference>
<dbReference type="NCBIfam" id="TIGR03644">
    <property type="entry name" value="marine_trans_1"/>
    <property type="match status" value="1"/>
</dbReference>
<feature type="transmembrane region" description="Helical" evidence="8">
    <location>
        <begin position="245"/>
        <end position="267"/>
    </location>
</feature>
<accession>A0A346NI12</accession>
<feature type="transmembrane region" description="Helical" evidence="8">
    <location>
        <begin position="360"/>
        <end position="380"/>
    </location>
</feature>
<feature type="domain" description="Ammonium transporter AmtB-like" evidence="9">
    <location>
        <begin position="16"/>
        <end position="407"/>
    </location>
</feature>
<feature type="transmembrane region" description="Helical" evidence="8">
    <location>
        <begin position="329"/>
        <end position="348"/>
    </location>
</feature>
<feature type="transmembrane region" description="Helical" evidence="8">
    <location>
        <begin position="14"/>
        <end position="38"/>
    </location>
</feature>
<dbReference type="InterPro" id="IPR024041">
    <property type="entry name" value="NH4_transpt_AmtB-like_dom"/>
</dbReference>
<evidence type="ECO:0000259" key="9">
    <source>
        <dbReference type="Pfam" id="PF00909"/>
    </source>
</evidence>
<proteinExistence type="inferred from homology"/>
<dbReference type="GO" id="GO:0097272">
    <property type="term" value="P:ammonium homeostasis"/>
    <property type="evidence" value="ECO:0007669"/>
    <property type="project" value="TreeGrafter"/>
</dbReference>
<feature type="transmembrane region" description="Helical" evidence="8">
    <location>
        <begin position="50"/>
        <end position="69"/>
    </location>
</feature>
<evidence type="ECO:0000256" key="7">
    <source>
        <dbReference type="ARBA" id="ARBA00023177"/>
    </source>
</evidence>
<evidence type="ECO:0000256" key="3">
    <source>
        <dbReference type="ARBA" id="ARBA00022448"/>
    </source>
</evidence>
<evidence type="ECO:0000256" key="5">
    <source>
        <dbReference type="ARBA" id="ARBA00022989"/>
    </source>
</evidence>
<name>A0A346NI12_9ALTE</name>
<comment type="similarity">
    <text evidence="2">Belongs to the ammonia transporter channel (TC 1.A.11.2) family.</text>
</comment>
<dbReference type="InterPro" id="IPR019879">
    <property type="entry name" value="Ammonium_transptr_marine"/>
</dbReference>
<dbReference type="PANTHER" id="PTHR11730">
    <property type="entry name" value="AMMONIUM TRANSPORTER"/>
    <property type="match status" value="1"/>
</dbReference>